<dbReference type="PATRIC" id="fig|1029756.8.peg.3207"/>
<evidence type="ECO:0000256" key="2">
    <source>
        <dbReference type="SAM" id="SignalP"/>
    </source>
</evidence>
<accession>V5SK88</accession>
<sequence length="85" mass="9001">MTMRTMGAVLIALALMGGAAEPPRDTSECKADEVPVPDERDGANSLCLSKSEWERAKEICEKLEPGSDPLECTCQDGDQVGACGD</sequence>
<protein>
    <submittedName>
        <fullName evidence="3">Uncharacterized protein</fullName>
    </submittedName>
</protein>
<dbReference type="AlphaFoldDB" id="V5SK88"/>
<dbReference type="STRING" id="1029756.W911_15385"/>
<dbReference type="Proteomes" id="UP000018542">
    <property type="component" value="Chromosome"/>
</dbReference>
<reference evidence="3 4" key="1">
    <citation type="journal article" date="2014" name="Genome Announc.">
        <title>Complete Genome Sequence of Hyphomicrobium nitrativorans Strain NL23, a Denitrifying Bacterium Isolated from Biofilm of a Methanol-Fed Denitrification System Treating Seawater at the Montreal Biodome.</title>
        <authorList>
            <person name="Martineau C."/>
            <person name="Villeneuve C."/>
            <person name="Mauffrey F."/>
            <person name="Villemur R."/>
        </authorList>
    </citation>
    <scope>NUCLEOTIDE SEQUENCE [LARGE SCALE GENOMIC DNA]</scope>
    <source>
        <strain evidence="3">NL23</strain>
    </source>
</reference>
<dbReference type="KEGG" id="hni:W911_15385"/>
<name>V5SK88_9HYPH</name>
<feature type="compositionally biased region" description="Basic and acidic residues" evidence="1">
    <location>
        <begin position="22"/>
        <end position="42"/>
    </location>
</feature>
<feature type="signal peptide" evidence="2">
    <location>
        <begin position="1"/>
        <end position="19"/>
    </location>
</feature>
<dbReference type="EMBL" id="CP006912">
    <property type="protein sequence ID" value="AHB50379.1"/>
    <property type="molecule type" value="Genomic_DNA"/>
</dbReference>
<keyword evidence="4" id="KW-1185">Reference proteome</keyword>
<evidence type="ECO:0000313" key="4">
    <source>
        <dbReference type="Proteomes" id="UP000018542"/>
    </source>
</evidence>
<organism evidence="3 4">
    <name type="scientific">Hyphomicrobium nitrativorans NL23</name>
    <dbReference type="NCBI Taxonomy" id="1029756"/>
    <lineage>
        <taxon>Bacteria</taxon>
        <taxon>Pseudomonadati</taxon>
        <taxon>Pseudomonadota</taxon>
        <taxon>Alphaproteobacteria</taxon>
        <taxon>Hyphomicrobiales</taxon>
        <taxon>Hyphomicrobiaceae</taxon>
        <taxon>Hyphomicrobium</taxon>
    </lineage>
</organism>
<feature type="region of interest" description="Disordered" evidence="1">
    <location>
        <begin position="19"/>
        <end position="44"/>
    </location>
</feature>
<proteinExistence type="predicted"/>
<keyword evidence="2" id="KW-0732">Signal</keyword>
<dbReference type="RefSeq" id="WP_023788381.1">
    <property type="nucleotide sequence ID" value="NC_022997.1"/>
</dbReference>
<evidence type="ECO:0000313" key="3">
    <source>
        <dbReference type="EMBL" id="AHB50379.1"/>
    </source>
</evidence>
<feature type="chain" id="PRO_5004740862" evidence="2">
    <location>
        <begin position="20"/>
        <end position="85"/>
    </location>
</feature>
<gene>
    <name evidence="3" type="ORF">W911_15385</name>
</gene>
<dbReference type="HOGENOM" id="CLU_2508236_0_0_5"/>
<evidence type="ECO:0000256" key="1">
    <source>
        <dbReference type="SAM" id="MobiDB-lite"/>
    </source>
</evidence>